<keyword evidence="4" id="KW-0472">Membrane</keyword>
<dbReference type="GO" id="GO:0030313">
    <property type="term" value="C:cell envelope"/>
    <property type="evidence" value="ECO:0007669"/>
    <property type="project" value="UniProtKB-SubCell"/>
</dbReference>
<organism evidence="7 8">
    <name type="scientific">Candidatus Kaiserbacteria bacterium CG08_land_8_20_14_0_20_50_21</name>
    <dbReference type="NCBI Taxonomy" id="1974604"/>
    <lineage>
        <taxon>Bacteria</taxon>
        <taxon>Candidatus Kaiseribacteriota</taxon>
    </lineage>
</organism>
<protein>
    <submittedName>
        <fullName evidence="7">Uncharacterized protein</fullName>
    </submittedName>
</protein>
<accession>A0A2H0YY81</accession>
<dbReference type="Pfam" id="PF25990">
    <property type="entry name" value="Beta-barrel_YknX"/>
    <property type="match status" value="1"/>
</dbReference>
<dbReference type="PANTHER" id="PTHR32347">
    <property type="entry name" value="EFFLUX SYSTEM COMPONENT YKNX-RELATED"/>
    <property type="match status" value="1"/>
</dbReference>
<comment type="caution">
    <text evidence="7">The sequence shown here is derived from an EMBL/GenBank/DDBJ whole genome shotgun (WGS) entry which is preliminary data.</text>
</comment>
<feature type="transmembrane region" description="Helical" evidence="4">
    <location>
        <begin position="12"/>
        <end position="31"/>
    </location>
</feature>
<gene>
    <name evidence="7" type="ORF">COT23_01365</name>
</gene>
<evidence type="ECO:0000256" key="4">
    <source>
        <dbReference type="SAM" id="Phobius"/>
    </source>
</evidence>
<comment type="similarity">
    <text evidence="2">Belongs to the membrane fusion protein (MFP) (TC 8.A.1) family.</text>
</comment>
<keyword evidence="3" id="KW-0175">Coiled coil</keyword>
<dbReference type="PANTHER" id="PTHR32347:SF23">
    <property type="entry name" value="BLL5650 PROTEIN"/>
    <property type="match status" value="1"/>
</dbReference>
<dbReference type="InterPro" id="IPR058625">
    <property type="entry name" value="MdtA-like_BSH"/>
</dbReference>
<feature type="domain" description="Multidrug resistance protein MdtA-like barrel-sandwich hybrid" evidence="5">
    <location>
        <begin position="65"/>
        <end position="355"/>
    </location>
</feature>
<evidence type="ECO:0000259" key="6">
    <source>
        <dbReference type="Pfam" id="PF25990"/>
    </source>
</evidence>
<dbReference type="Proteomes" id="UP000228687">
    <property type="component" value="Unassembled WGS sequence"/>
</dbReference>
<evidence type="ECO:0000313" key="8">
    <source>
        <dbReference type="Proteomes" id="UP000228687"/>
    </source>
</evidence>
<evidence type="ECO:0000313" key="7">
    <source>
        <dbReference type="EMBL" id="PIS43425.1"/>
    </source>
</evidence>
<name>A0A2H0YY81_9BACT</name>
<dbReference type="Gene3D" id="2.40.420.20">
    <property type="match status" value="1"/>
</dbReference>
<proteinExistence type="inferred from homology"/>
<feature type="domain" description="YknX-like beta-barrel" evidence="6">
    <location>
        <begin position="365"/>
        <end position="439"/>
    </location>
</feature>
<evidence type="ECO:0000259" key="5">
    <source>
        <dbReference type="Pfam" id="PF25917"/>
    </source>
</evidence>
<sequence length="508" mass="53229">MEHIMMTFLKSKWVLWIILVLAIIGGGYWFFMRSNSASYQFVTVTQGSITETVSVTGNTTPTKSVSLGFQNTGTIAHIYHTLGDHVSAGEVIAELNTANLSAVLQQARASLAVAEANLASLMAGTRQEQLTIDQNAVTQSQMALINAVANAYAVSDGAVHTNVDQFFTNPRTSIATLTFIVPDAMLANKVAQDRIALEPVLTDWSEQVSSPSFSGSDPMAVATQTVQNIAQVSTFLNDVAAVLVKTPLSGSLLATTLATYQSSIATARTNVASALTTLTSAKTALVSAEGALALAKAGSTPESIAAQQAQVEQAQAGVASAEANLQGSQIVAPMSGMVTQQDAKIGQLASSGMPLVSIIGNGGFEVDAGVSETDVGKLAVGDTATMTLDAFPNESFVGSVFYIAPAQTNTQGVISYQIKISFNKVDPRLKSGLTTNIDIQTKHNENVLILPQYAILQNDNGTFVETLVGKAMTTSPITLGIQDQKGNVEILSGVTLGEHVINIGLKKQ</sequence>
<dbReference type="Gene3D" id="2.40.50.100">
    <property type="match status" value="1"/>
</dbReference>
<evidence type="ECO:0000256" key="2">
    <source>
        <dbReference type="ARBA" id="ARBA00009477"/>
    </source>
</evidence>
<dbReference type="GO" id="GO:0016020">
    <property type="term" value="C:membrane"/>
    <property type="evidence" value="ECO:0007669"/>
    <property type="project" value="InterPro"/>
</dbReference>
<dbReference type="Gene3D" id="2.40.30.170">
    <property type="match status" value="1"/>
</dbReference>
<dbReference type="InterPro" id="IPR006143">
    <property type="entry name" value="RND_pump_MFP"/>
</dbReference>
<dbReference type="SUPFAM" id="SSF111369">
    <property type="entry name" value="HlyD-like secretion proteins"/>
    <property type="match status" value="2"/>
</dbReference>
<evidence type="ECO:0000256" key="3">
    <source>
        <dbReference type="ARBA" id="ARBA00023054"/>
    </source>
</evidence>
<keyword evidence="4" id="KW-0812">Transmembrane</keyword>
<dbReference type="InterPro" id="IPR058636">
    <property type="entry name" value="Beta-barrel_YknX"/>
</dbReference>
<dbReference type="EMBL" id="PEXT01000027">
    <property type="protein sequence ID" value="PIS43425.1"/>
    <property type="molecule type" value="Genomic_DNA"/>
</dbReference>
<dbReference type="AlphaFoldDB" id="A0A2H0YY81"/>
<reference evidence="8" key="1">
    <citation type="submission" date="2017-09" db="EMBL/GenBank/DDBJ databases">
        <title>Depth-based differentiation of microbial function through sediment-hosted aquifers and enrichment of novel symbionts in the deep terrestrial subsurface.</title>
        <authorList>
            <person name="Probst A.J."/>
            <person name="Ladd B."/>
            <person name="Jarett J.K."/>
            <person name="Geller-Mcgrath D.E."/>
            <person name="Sieber C.M.K."/>
            <person name="Emerson J.B."/>
            <person name="Anantharaman K."/>
            <person name="Thomas B.C."/>
            <person name="Malmstrom R."/>
            <person name="Stieglmeier M."/>
            <person name="Klingl A."/>
            <person name="Woyke T."/>
            <person name="Ryan C.M."/>
            <person name="Banfield J.F."/>
        </authorList>
    </citation>
    <scope>NUCLEOTIDE SEQUENCE [LARGE SCALE GENOMIC DNA]</scope>
</reference>
<dbReference type="InterPro" id="IPR050465">
    <property type="entry name" value="UPF0194_transport"/>
</dbReference>
<dbReference type="NCBIfam" id="TIGR01730">
    <property type="entry name" value="RND_mfp"/>
    <property type="match status" value="1"/>
</dbReference>
<evidence type="ECO:0000256" key="1">
    <source>
        <dbReference type="ARBA" id="ARBA00004196"/>
    </source>
</evidence>
<dbReference type="Pfam" id="PF25917">
    <property type="entry name" value="BSH_RND"/>
    <property type="match status" value="1"/>
</dbReference>
<dbReference type="GO" id="GO:0022857">
    <property type="term" value="F:transmembrane transporter activity"/>
    <property type="evidence" value="ECO:0007669"/>
    <property type="project" value="InterPro"/>
</dbReference>
<dbReference type="Gene3D" id="1.10.287.470">
    <property type="entry name" value="Helix hairpin bin"/>
    <property type="match status" value="1"/>
</dbReference>
<keyword evidence="4" id="KW-1133">Transmembrane helix</keyword>
<comment type="subcellular location">
    <subcellularLocation>
        <location evidence="1">Cell envelope</location>
    </subcellularLocation>
</comment>